<evidence type="ECO:0000313" key="3">
    <source>
        <dbReference type="EMBL" id="SNR15963.1"/>
    </source>
</evidence>
<dbReference type="KEGG" id="tje:TJEJU_2277"/>
<keyword evidence="2" id="KW-1133">Transmembrane helix</keyword>
<dbReference type="OrthoDB" id="9812349at2"/>
<organism evidence="3 4">
    <name type="scientific">Tenacibaculum jejuense</name>
    <dbReference type="NCBI Taxonomy" id="584609"/>
    <lineage>
        <taxon>Bacteria</taxon>
        <taxon>Pseudomonadati</taxon>
        <taxon>Bacteroidota</taxon>
        <taxon>Flavobacteriia</taxon>
        <taxon>Flavobacteriales</taxon>
        <taxon>Flavobacteriaceae</taxon>
        <taxon>Tenacibaculum</taxon>
    </lineage>
</organism>
<protein>
    <recommendedName>
        <fullName evidence="5">DUF805 domain-containing protein</fullName>
    </recommendedName>
</protein>
<gene>
    <name evidence="3" type="ORF">TJEJU_2277</name>
</gene>
<dbReference type="GO" id="GO:0005886">
    <property type="term" value="C:plasma membrane"/>
    <property type="evidence" value="ECO:0007669"/>
    <property type="project" value="TreeGrafter"/>
</dbReference>
<reference evidence="3 4" key="1">
    <citation type="submission" date="2017-07" db="EMBL/GenBank/DDBJ databases">
        <authorList>
            <person name="Sun Z.S."/>
            <person name="Albrecht U."/>
            <person name="Echele G."/>
            <person name="Lee C.C."/>
        </authorList>
    </citation>
    <scope>NUCLEOTIDE SEQUENCE [LARGE SCALE GENOMIC DNA]</scope>
    <source>
        <strain evidence="4">type strain: KCTC 22618</strain>
    </source>
</reference>
<dbReference type="AlphaFoldDB" id="A0A238U9T2"/>
<feature type="transmembrane region" description="Helical" evidence="2">
    <location>
        <begin position="23"/>
        <end position="42"/>
    </location>
</feature>
<dbReference type="Proteomes" id="UP000215214">
    <property type="component" value="Chromosome TJEJU"/>
</dbReference>
<name>A0A238U9T2_9FLAO</name>
<evidence type="ECO:0008006" key="5">
    <source>
        <dbReference type="Google" id="ProtNLM"/>
    </source>
</evidence>
<evidence type="ECO:0000256" key="1">
    <source>
        <dbReference type="SAM" id="MobiDB-lite"/>
    </source>
</evidence>
<keyword evidence="2" id="KW-0472">Membrane</keyword>
<dbReference type="Pfam" id="PF05656">
    <property type="entry name" value="DUF805"/>
    <property type="match status" value="1"/>
</dbReference>
<evidence type="ECO:0000313" key="4">
    <source>
        <dbReference type="Proteomes" id="UP000215214"/>
    </source>
</evidence>
<dbReference type="PANTHER" id="PTHR34980:SF2">
    <property type="entry name" value="INNER MEMBRANE PROTEIN YHAH-RELATED"/>
    <property type="match status" value="1"/>
</dbReference>
<dbReference type="PANTHER" id="PTHR34980">
    <property type="entry name" value="INNER MEMBRANE PROTEIN-RELATED-RELATED"/>
    <property type="match status" value="1"/>
</dbReference>
<accession>A0A238U9T2</accession>
<feature type="transmembrane region" description="Helical" evidence="2">
    <location>
        <begin position="78"/>
        <end position="98"/>
    </location>
</feature>
<feature type="transmembrane region" description="Helical" evidence="2">
    <location>
        <begin position="48"/>
        <end position="66"/>
    </location>
</feature>
<dbReference type="RefSeq" id="WP_095072144.1">
    <property type="nucleotide sequence ID" value="NZ_LT899436.1"/>
</dbReference>
<keyword evidence="2" id="KW-0812">Transmembrane</keyword>
<feature type="region of interest" description="Disordered" evidence="1">
    <location>
        <begin position="107"/>
        <end position="127"/>
    </location>
</feature>
<dbReference type="InterPro" id="IPR008523">
    <property type="entry name" value="DUF805"/>
</dbReference>
<evidence type="ECO:0000256" key="2">
    <source>
        <dbReference type="SAM" id="Phobius"/>
    </source>
</evidence>
<sequence>MNWFIKVLKDYANFSGRARREEFWMFTLISFLINIGLSIIIFMIPDLYLISSLYSLIIIVPTLAVTARRLHDIGKSAWNFLFILIPLVGIILLIVWWAQDSQHGPNQWGDNPKGLGNSGDINLIGRD</sequence>
<keyword evidence="4" id="KW-1185">Reference proteome</keyword>
<dbReference type="EMBL" id="LT899436">
    <property type="protein sequence ID" value="SNR15963.1"/>
    <property type="molecule type" value="Genomic_DNA"/>
</dbReference>
<proteinExistence type="predicted"/>